<organism evidence="2">
    <name type="scientific">viral metagenome</name>
    <dbReference type="NCBI Taxonomy" id="1070528"/>
    <lineage>
        <taxon>unclassified sequences</taxon>
        <taxon>metagenomes</taxon>
        <taxon>organismal metagenomes</taxon>
    </lineage>
</organism>
<name>A0A6C0I976_9ZZZZ</name>
<dbReference type="Pfam" id="PF14279">
    <property type="entry name" value="HNH_5"/>
    <property type="match status" value="1"/>
</dbReference>
<dbReference type="InterPro" id="IPR003615">
    <property type="entry name" value="HNH_nuc"/>
</dbReference>
<protein>
    <recommendedName>
        <fullName evidence="1">HNH endonuclease 5 domain-containing protein</fullName>
    </recommendedName>
</protein>
<dbReference type="Gene3D" id="1.10.30.50">
    <property type="match status" value="1"/>
</dbReference>
<accession>A0A6C0I976</accession>
<reference evidence="2" key="1">
    <citation type="journal article" date="2020" name="Nature">
        <title>Giant virus diversity and host interactions through global metagenomics.</title>
        <authorList>
            <person name="Schulz F."/>
            <person name="Roux S."/>
            <person name="Paez-Espino D."/>
            <person name="Jungbluth S."/>
            <person name="Walsh D.A."/>
            <person name="Denef V.J."/>
            <person name="McMahon K.D."/>
            <person name="Konstantinidis K.T."/>
            <person name="Eloe-Fadrosh E.A."/>
            <person name="Kyrpides N.C."/>
            <person name="Woyke T."/>
        </authorList>
    </citation>
    <scope>NUCLEOTIDE SEQUENCE</scope>
    <source>
        <strain evidence="2">GVMAG-M-3300023184-53</strain>
    </source>
</reference>
<proteinExistence type="predicted"/>
<dbReference type="CDD" id="cd00085">
    <property type="entry name" value="HNHc"/>
    <property type="match status" value="1"/>
</dbReference>
<evidence type="ECO:0000313" key="2">
    <source>
        <dbReference type="EMBL" id="QHT89150.1"/>
    </source>
</evidence>
<dbReference type="EMBL" id="MN740136">
    <property type="protein sequence ID" value="QHT89150.1"/>
    <property type="molecule type" value="Genomic_DNA"/>
</dbReference>
<sequence>MSIPRALRQQVWVTFIGKKYKSKCYIRWCRNEIDVFNFHVAHNIPESKGGTLTLENLRPLCSCCNLSMSNNYTIDEWNLLGNEYDCFSLLKYFNK</sequence>
<evidence type="ECO:0000259" key="1">
    <source>
        <dbReference type="Pfam" id="PF14279"/>
    </source>
</evidence>
<dbReference type="AlphaFoldDB" id="A0A6C0I976"/>
<dbReference type="InterPro" id="IPR029471">
    <property type="entry name" value="HNH_5"/>
</dbReference>
<feature type="domain" description="HNH endonuclease 5" evidence="1">
    <location>
        <begin position="28"/>
        <end position="71"/>
    </location>
</feature>